<evidence type="ECO:0000313" key="1">
    <source>
        <dbReference type="EMBL" id="QIS31502.1"/>
    </source>
</evidence>
<accession>A0A6M3HB29</accession>
<keyword evidence="1" id="KW-0614">Plasmid</keyword>
<name>A0A6M3HB29_KLEPN</name>
<protein>
    <submittedName>
        <fullName evidence="1">Uncharacterized protein</fullName>
    </submittedName>
</protein>
<dbReference type="AlphaFoldDB" id="A0A6M3HB29"/>
<proteinExistence type="predicted"/>
<reference evidence="1" key="1">
    <citation type="submission" date="2019-12" db="EMBL/GenBank/DDBJ databases">
        <authorList>
            <person name="Zhou D."/>
        </authorList>
    </citation>
    <scope>NUCLEOTIDE SEQUENCE</scope>
    <source>
        <strain evidence="1">10057</strain>
        <plasmid evidence="1">p10057-KPC</plasmid>
    </source>
</reference>
<geneLocation type="plasmid" evidence="1">
    <name>p10057-KPC</name>
</geneLocation>
<sequence>MAKLYRHYMPDRAPIWTQLGIEALGLPTMRIEIRVTAIIA</sequence>
<dbReference type="EMBL" id="MN891674">
    <property type="protein sequence ID" value="QIS31502.1"/>
    <property type="molecule type" value="Genomic_DNA"/>
</dbReference>
<organism evidence="1">
    <name type="scientific">Klebsiella pneumoniae</name>
    <dbReference type="NCBI Taxonomy" id="573"/>
    <lineage>
        <taxon>Bacteria</taxon>
        <taxon>Pseudomonadati</taxon>
        <taxon>Pseudomonadota</taxon>
        <taxon>Gammaproteobacteria</taxon>
        <taxon>Enterobacterales</taxon>
        <taxon>Enterobacteriaceae</taxon>
        <taxon>Klebsiella/Raoultella group</taxon>
        <taxon>Klebsiella</taxon>
        <taxon>Klebsiella pneumoniae complex</taxon>
    </lineage>
</organism>
<dbReference type="InterPro" id="IPR035959">
    <property type="entry name" value="RutC-like_sf"/>
</dbReference>
<dbReference type="SUPFAM" id="SSF55298">
    <property type="entry name" value="YjgF-like"/>
    <property type="match status" value="1"/>
</dbReference>
<dbReference type="Gene3D" id="3.30.1330.40">
    <property type="entry name" value="RutC-like"/>
    <property type="match status" value="1"/>
</dbReference>